<gene>
    <name evidence="2" type="ORF">DXD40_10860</name>
</gene>
<evidence type="ECO:0000313" key="2">
    <source>
        <dbReference type="EMBL" id="RGJ93575.1"/>
    </source>
</evidence>
<protein>
    <submittedName>
        <fullName evidence="2">DUF262 domain-containing protein</fullName>
    </submittedName>
</protein>
<dbReference type="AlphaFoldDB" id="A0A8B2YUI8"/>
<dbReference type="InterPro" id="IPR004919">
    <property type="entry name" value="GmrSD_N"/>
</dbReference>
<proteinExistence type="predicted"/>
<reference evidence="2 3" key="1">
    <citation type="submission" date="2018-08" db="EMBL/GenBank/DDBJ databases">
        <title>A genome reference for cultivated species of the human gut microbiota.</title>
        <authorList>
            <person name="Zou Y."/>
            <person name="Xue W."/>
            <person name="Luo G."/>
        </authorList>
    </citation>
    <scope>NUCLEOTIDE SEQUENCE [LARGE SCALE GENOMIC DNA]</scope>
    <source>
        <strain evidence="2 3">TM04-30</strain>
    </source>
</reference>
<accession>A0A8B2YUI8</accession>
<dbReference type="Pfam" id="PF03235">
    <property type="entry name" value="GmrSD_N"/>
    <property type="match status" value="1"/>
</dbReference>
<name>A0A8B2YUI8_BACUN</name>
<evidence type="ECO:0000313" key="3">
    <source>
        <dbReference type="Proteomes" id="UP000260844"/>
    </source>
</evidence>
<sequence>MDNSIKQYAIGELLDGRYFYIPSYQRGYRWTEKQVGDLLRDLLCFANDFANEGKEKKQDQFYCLQPVIARPITDEDKLKSMFGTEYNEGILSHGVWEIIDGQQRLTTIFLLYKYLLDQKGWNAETLKEEEDGKELYHICYATRDGSTKFLEGLTMKTIKDNDEDILRDNVDYFHMANAFKYISEWIKTDGKTINIRYQLGGSLDNIRNSFFKLLNGMSDTKGGSVQILWYEIEEVKEKNNIKEFQKINTGKIRLTDAELIKGLFLLKKNFTSGDKYIKQSELALEWEYIENTLHANNFWYFLQKKGYDMPNRIDLLFNLIYKKNALKEIPETEWDAKIKEIDAQLMDARQSEIFRFYYNRFEGKMGEELQHEVAIAWDEVMELFRTLDDWFCTPSIYNYIGLLSQCGEDLCRLILHFEYMPETTCRDDFEKYLKERISYHLRGTKVDDENKQILNTYNKDHNTIYKLLLTLNIHLLNEQNQKLESESDVYKFPFDVLSAQNWDIEHIDSFHTNALKKEKDKQEWIKIAMADRKNDLKDDELIALKQKLDENALDDAIIILKKNAQEVEVDEEIKNTIGNLTLLDAATNRMYGNSLFCTKRRIIIERIKQGVFVPIATQYIFAKFFDDKGTNRSLWTKEDMEAYHKYIYDALKKYIKLEEVEE</sequence>
<comment type="caution">
    <text evidence="2">The sequence shown here is derived from an EMBL/GenBank/DDBJ whole genome shotgun (WGS) entry which is preliminary data.</text>
</comment>
<dbReference type="Proteomes" id="UP000260844">
    <property type="component" value="Unassembled WGS sequence"/>
</dbReference>
<dbReference type="PANTHER" id="PTHR35149:SF1">
    <property type="entry name" value="DUF5655 DOMAIN-CONTAINING PROTEIN"/>
    <property type="match status" value="1"/>
</dbReference>
<dbReference type="PANTHER" id="PTHR35149">
    <property type="entry name" value="SLL5132 PROTEIN"/>
    <property type="match status" value="1"/>
</dbReference>
<dbReference type="RefSeq" id="WP_117689097.1">
    <property type="nucleotide sequence ID" value="NZ_QRWL01000018.1"/>
</dbReference>
<feature type="domain" description="GmrSD restriction endonucleases N-terminal" evidence="1">
    <location>
        <begin position="10"/>
        <end position="264"/>
    </location>
</feature>
<organism evidence="2 3">
    <name type="scientific">Bacteroides uniformis</name>
    <dbReference type="NCBI Taxonomy" id="820"/>
    <lineage>
        <taxon>Bacteria</taxon>
        <taxon>Pseudomonadati</taxon>
        <taxon>Bacteroidota</taxon>
        <taxon>Bacteroidia</taxon>
        <taxon>Bacteroidales</taxon>
        <taxon>Bacteroidaceae</taxon>
        <taxon>Bacteroides</taxon>
    </lineage>
</organism>
<dbReference type="EMBL" id="QSPV01000007">
    <property type="protein sequence ID" value="RGJ93575.1"/>
    <property type="molecule type" value="Genomic_DNA"/>
</dbReference>
<evidence type="ECO:0000259" key="1">
    <source>
        <dbReference type="Pfam" id="PF03235"/>
    </source>
</evidence>